<gene>
    <name evidence="16" type="ORF">DSTB1V02_LOCUS4941</name>
</gene>
<keyword evidence="9" id="KW-0539">Nucleus</keyword>
<sequence length="335" mass="38368">MPTRNWSKIACPAVELSLHKTLGSGQSFRWETLENNEWRGVLERFVILFSQTDTHLLFEVLNEHKCAPAKLEKKIQNYFQMEYNMQDLYRQWSLQDPNFAVIEKQFAGVRMLSQDPVENLFCFICSSNNNIKRISQMVDKMCCKYGDFIGRVDGKDYYSFPSIESLAEDDVEENLRQLGFGYRAKYVNQAAKMVLNKGGSKWLKSLRNLPYRKTHDELMKLPGVGAKVADCICLMSMGHTCAVPVDTHVFQIAAARYLPHIKGVKSLTSKVYWLIGDHFRNLFGDLAGWAHSVLFCADLKEFEGEAKQAACALKRTAEVQMPGPLVPHSHKKKRR</sequence>
<organism evidence="16">
    <name type="scientific">Darwinula stevensoni</name>
    <dbReference type="NCBI Taxonomy" id="69355"/>
    <lineage>
        <taxon>Eukaryota</taxon>
        <taxon>Metazoa</taxon>
        <taxon>Ecdysozoa</taxon>
        <taxon>Arthropoda</taxon>
        <taxon>Crustacea</taxon>
        <taxon>Oligostraca</taxon>
        <taxon>Ostracoda</taxon>
        <taxon>Podocopa</taxon>
        <taxon>Podocopida</taxon>
        <taxon>Darwinulocopina</taxon>
        <taxon>Darwinuloidea</taxon>
        <taxon>Darwinulidae</taxon>
        <taxon>Darwinula</taxon>
    </lineage>
</organism>
<dbReference type="FunFam" id="1.10.340.30:FF:000006">
    <property type="entry name" value="N-glycosylase/DNA lyase isoform X2"/>
    <property type="match status" value="1"/>
</dbReference>
<dbReference type="InterPro" id="IPR003265">
    <property type="entry name" value="HhH-GPD_domain"/>
</dbReference>
<dbReference type="EMBL" id="CAJPEV010000771">
    <property type="protein sequence ID" value="CAG0888390.1"/>
    <property type="molecule type" value="Genomic_DNA"/>
</dbReference>
<evidence type="ECO:0000313" key="16">
    <source>
        <dbReference type="EMBL" id="CAD7245063.1"/>
    </source>
</evidence>
<dbReference type="SUPFAM" id="SSF55945">
    <property type="entry name" value="TATA-box binding protein-like"/>
    <property type="match status" value="1"/>
</dbReference>
<keyword evidence="6" id="KW-0378">Hydrolase</keyword>
<dbReference type="InterPro" id="IPR000445">
    <property type="entry name" value="HhH_motif"/>
</dbReference>
<dbReference type="InterPro" id="IPR023170">
    <property type="entry name" value="HhH_base_excis_C"/>
</dbReference>
<keyword evidence="5" id="KW-0227">DNA damage</keyword>
<evidence type="ECO:0000256" key="5">
    <source>
        <dbReference type="ARBA" id="ARBA00022763"/>
    </source>
</evidence>
<dbReference type="Pfam" id="PF00633">
    <property type="entry name" value="HHH"/>
    <property type="match status" value="1"/>
</dbReference>
<evidence type="ECO:0000256" key="8">
    <source>
        <dbReference type="ARBA" id="ARBA00023239"/>
    </source>
</evidence>
<dbReference type="InterPro" id="IPR052054">
    <property type="entry name" value="Oxidative_DNA_repair_enzyme"/>
</dbReference>
<dbReference type="Gene3D" id="1.10.1670.10">
    <property type="entry name" value="Helix-hairpin-Helix base-excision DNA repair enzymes (C-terminal)"/>
    <property type="match status" value="1"/>
</dbReference>
<dbReference type="Pfam" id="PF07934">
    <property type="entry name" value="OGG_N"/>
    <property type="match status" value="1"/>
</dbReference>
<dbReference type="GO" id="GO:0034039">
    <property type="term" value="F:8-oxo-7,8-dihydroguanine DNA N-glycosylase activity"/>
    <property type="evidence" value="ECO:0007669"/>
    <property type="project" value="TreeGrafter"/>
</dbReference>
<comment type="similarity">
    <text evidence="3">Belongs to the type-1 OGG1 family.</text>
</comment>
<dbReference type="PANTHER" id="PTHR10242:SF2">
    <property type="entry name" value="N-GLYCOSYLASE_DNA LYASE"/>
    <property type="match status" value="1"/>
</dbReference>
<proteinExistence type="inferred from homology"/>
<dbReference type="SMART" id="SM00478">
    <property type="entry name" value="ENDO3c"/>
    <property type="match status" value="1"/>
</dbReference>
<evidence type="ECO:0000256" key="9">
    <source>
        <dbReference type="ARBA" id="ARBA00023242"/>
    </source>
</evidence>
<comment type="catalytic activity">
    <reaction evidence="13">
        <text>2'-deoxyribonucleotide-(2'-deoxyribose 5'-phosphate)-2'-deoxyribonucleotide-DNA = a 3'-end 2'-deoxyribonucleotide-(2,3-dehydro-2,3-deoxyribose 5'-phosphate)-DNA + a 5'-end 5'-phospho-2'-deoxyribonucleoside-DNA + H(+)</text>
        <dbReference type="Rhea" id="RHEA:66592"/>
        <dbReference type="Rhea" id="RHEA-COMP:13180"/>
        <dbReference type="Rhea" id="RHEA-COMP:16897"/>
        <dbReference type="Rhea" id="RHEA-COMP:17067"/>
        <dbReference type="ChEBI" id="CHEBI:15378"/>
        <dbReference type="ChEBI" id="CHEBI:136412"/>
        <dbReference type="ChEBI" id="CHEBI:157695"/>
        <dbReference type="ChEBI" id="CHEBI:167181"/>
        <dbReference type="EC" id="4.2.99.18"/>
    </reaction>
</comment>
<dbReference type="EMBL" id="LR900288">
    <property type="protein sequence ID" value="CAD7245063.1"/>
    <property type="molecule type" value="Genomic_DNA"/>
</dbReference>
<evidence type="ECO:0000256" key="4">
    <source>
        <dbReference type="ARBA" id="ARBA00012720"/>
    </source>
</evidence>
<evidence type="ECO:0000256" key="2">
    <source>
        <dbReference type="ARBA" id="ARBA00008343"/>
    </source>
</evidence>
<dbReference type="AlphaFoldDB" id="A0A7R8X6S1"/>
<dbReference type="GO" id="GO:0003684">
    <property type="term" value="F:damaged DNA binding"/>
    <property type="evidence" value="ECO:0007669"/>
    <property type="project" value="InterPro"/>
</dbReference>
<dbReference type="GO" id="GO:0005634">
    <property type="term" value="C:nucleus"/>
    <property type="evidence" value="ECO:0007669"/>
    <property type="project" value="UniProtKB-SubCell"/>
</dbReference>
<keyword evidence="7" id="KW-0234">DNA repair</keyword>
<dbReference type="InterPro" id="IPR012904">
    <property type="entry name" value="OGG_N"/>
</dbReference>
<dbReference type="GO" id="GO:0140078">
    <property type="term" value="F:class I DNA-(apurinic or apyrimidinic site) endonuclease activity"/>
    <property type="evidence" value="ECO:0007669"/>
    <property type="project" value="UniProtKB-EC"/>
</dbReference>
<comment type="similarity">
    <text evidence="2">Belongs to the Nth/MutY family.</text>
</comment>
<protein>
    <recommendedName>
        <fullName evidence="14">N-glycosylase/DNA lyase</fullName>
        <ecNumber evidence="4">4.2.99.18</ecNumber>
    </recommendedName>
</protein>
<dbReference type="Gene3D" id="3.30.310.40">
    <property type="match status" value="1"/>
</dbReference>
<evidence type="ECO:0000256" key="10">
    <source>
        <dbReference type="ARBA" id="ARBA00023268"/>
    </source>
</evidence>
<dbReference type="PANTHER" id="PTHR10242">
    <property type="entry name" value="8-OXOGUANINE DNA GLYCOSYLASE"/>
    <property type="match status" value="1"/>
</dbReference>
<dbReference type="Proteomes" id="UP000677054">
    <property type="component" value="Unassembled WGS sequence"/>
</dbReference>
<evidence type="ECO:0000256" key="3">
    <source>
        <dbReference type="ARBA" id="ARBA00010679"/>
    </source>
</evidence>
<evidence type="ECO:0000256" key="6">
    <source>
        <dbReference type="ARBA" id="ARBA00022801"/>
    </source>
</evidence>
<evidence type="ECO:0000256" key="7">
    <source>
        <dbReference type="ARBA" id="ARBA00023204"/>
    </source>
</evidence>
<evidence type="ECO:0000313" key="17">
    <source>
        <dbReference type="Proteomes" id="UP000677054"/>
    </source>
</evidence>
<evidence type="ECO:0000256" key="1">
    <source>
        <dbReference type="ARBA" id="ARBA00004123"/>
    </source>
</evidence>
<keyword evidence="8" id="KW-0456">Lyase</keyword>
<accession>A0A7R8X6S1</accession>
<evidence type="ECO:0000256" key="13">
    <source>
        <dbReference type="ARBA" id="ARBA00044632"/>
    </source>
</evidence>
<dbReference type="FunFam" id="1.10.1670.10:FF:000005">
    <property type="entry name" value="N-glycosylase/DNA lyase OGG1"/>
    <property type="match status" value="1"/>
</dbReference>
<evidence type="ECO:0000259" key="15">
    <source>
        <dbReference type="SMART" id="SM00478"/>
    </source>
</evidence>
<feature type="domain" description="HhH-GPD" evidence="15">
    <location>
        <begin position="125"/>
        <end position="299"/>
    </location>
</feature>
<dbReference type="GO" id="GO:0006289">
    <property type="term" value="P:nucleotide-excision repair"/>
    <property type="evidence" value="ECO:0007669"/>
    <property type="project" value="InterPro"/>
</dbReference>
<dbReference type="GO" id="GO:0006285">
    <property type="term" value="P:base-excision repair, AP site formation"/>
    <property type="evidence" value="ECO:0007669"/>
    <property type="project" value="TreeGrafter"/>
</dbReference>
<comment type="subcellular location">
    <subcellularLocation>
        <location evidence="1">Nucleus</location>
    </subcellularLocation>
</comment>
<keyword evidence="11" id="KW-0326">Glycosidase</keyword>
<dbReference type="SUPFAM" id="SSF48150">
    <property type="entry name" value="DNA-glycosylase"/>
    <property type="match status" value="1"/>
</dbReference>
<keyword evidence="17" id="KW-1185">Reference proteome</keyword>
<evidence type="ECO:0000256" key="14">
    <source>
        <dbReference type="ARBA" id="ARBA00073127"/>
    </source>
</evidence>
<dbReference type="CDD" id="cd00056">
    <property type="entry name" value="ENDO3c"/>
    <property type="match status" value="1"/>
</dbReference>
<dbReference type="Pfam" id="PF00730">
    <property type="entry name" value="HhH-GPD"/>
    <property type="match status" value="1"/>
</dbReference>
<name>A0A7R8X6S1_9CRUS</name>
<dbReference type="InterPro" id="IPR011257">
    <property type="entry name" value="DNA_glycosylase"/>
</dbReference>
<dbReference type="OrthoDB" id="238681at2759"/>
<dbReference type="EC" id="4.2.99.18" evidence="4"/>
<evidence type="ECO:0000256" key="12">
    <source>
        <dbReference type="ARBA" id="ARBA00025652"/>
    </source>
</evidence>
<evidence type="ECO:0000256" key="11">
    <source>
        <dbReference type="ARBA" id="ARBA00023295"/>
    </source>
</evidence>
<comment type="function">
    <text evidence="12">DNA repair enzyme that incises DNA at 8-oxoG residues. Excises 7,8-dihydro-8-oxoguanine and 2,6-diamino-4-hydroxy-5-N-methylformamidopyrimidine (FAPY) from damaged DNA. Has a beta-lyase activity that nicks DNA 3' to the lesion.</text>
</comment>
<reference evidence="16" key="1">
    <citation type="submission" date="2020-11" db="EMBL/GenBank/DDBJ databases">
        <authorList>
            <person name="Tran Van P."/>
        </authorList>
    </citation>
    <scope>NUCLEOTIDE SEQUENCE</scope>
</reference>
<keyword evidence="10" id="KW-0511">Multifunctional enzyme</keyword>
<dbReference type="Gene3D" id="1.10.340.30">
    <property type="entry name" value="Hypothetical protein, domain 2"/>
    <property type="match status" value="1"/>
</dbReference>